<feature type="region of interest" description="Disordered" evidence="1">
    <location>
        <begin position="85"/>
        <end position="117"/>
    </location>
</feature>
<sequence length="168" mass="16741">MSRYRTRSPRGAIVPATDLAPVTTTVPAIRRPALAPRPVAPPVAAFLAAFLAAMAIPAAGIATARPAAAQVTSPHVRTAATAFHAPHPGGGGGGGQIISGGQATGAQGRSGAGRSNQNFNGLQAPTFVIGRTQQVMTGVGGYAGQALVCGSRPAVCLAGQNMPTHFRS</sequence>
<evidence type="ECO:0000256" key="1">
    <source>
        <dbReference type="SAM" id="MobiDB-lite"/>
    </source>
</evidence>
<name>A0ABQ4FEF4_9ACTN</name>
<reference evidence="3 4" key="1">
    <citation type="submission" date="2021-01" db="EMBL/GenBank/DDBJ databases">
        <title>Whole genome shotgun sequence of Microbispora amethystogenes NBRC 101907.</title>
        <authorList>
            <person name="Komaki H."/>
            <person name="Tamura T."/>
        </authorList>
    </citation>
    <scope>NUCLEOTIDE SEQUENCE [LARGE SCALE GENOMIC DNA]</scope>
    <source>
        <strain evidence="3 4">NBRC 101907</strain>
    </source>
</reference>
<evidence type="ECO:0000313" key="4">
    <source>
        <dbReference type="Proteomes" id="UP000651728"/>
    </source>
</evidence>
<accession>A0ABQ4FEF4</accession>
<feature type="compositionally biased region" description="Gly residues" evidence="1">
    <location>
        <begin position="88"/>
        <end position="98"/>
    </location>
</feature>
<evidence type="ECO:0000313" key="3">
    <source>
        <dbReference type="EMBL" id="GIH33173.1"/>
    </source>
</evidence>
<evidence type="ECO:0000256" key="2">
    <source>
        <dbReference type="SAM" id="Phobius"/>
    </source>
</evidence>
<proteinExistence type="predicted"/>
<keyword evidence="2" id="KW-0812">Transmembrane</keyword>
<keyword evidence="2" id="KW-1133">Transmembrane helix</keyword>
<keyword evidence="4" id="KW-1185">Reference proteome</keyword>
<dbReference type="Proteomes" id="UP000651728">
    <property type="component" value="Unassembled WGS sequence"/>
</dbReference>
<keyword evidence="2" id="KW-0472">Membrane</keyword>
<protein>
    <submittedName>
        <fullName evidence="3">Uncharacterized protein</fullName>
    </submittedName>
</protein>
<dbReference type="EMBL" id="BOOB01000021">
    <property type="protein sequence ID" value="GIH33173.1"/>
    <property type="molecule type" value="Genomic_DNA"/>
</dbReference>
<comment type="caution">
    <text evidence="3">The sequence shown here is derived from an EMBL/GenBank/DDBJ whole genome shotgun (WGS) entry which is preliminary data.</text>
</comment>
<gene>
    <name evidence="3" type="ORF">Mam01_33370</name>
</gene>
<organism evidence="3 4">
    <name type="scientific">Microbispora amethystogenes</name>
    <dbReference type="NCBI Taxonomy" id="1427754"/>
    <lineage>
        <taxon>Bacteria</taxon>
        <taxon>Bacillati</taxon>
        <taxon>Actinomycetota</taxon>
        <taxon>Actinomycetes</taxon>
        <taxon>Streptosporangiales</taxon>
        <taxon>Streptosporangiaceae</taxon>
        <taxon>Microbispora</taxon>
    </lineage>
</organism>
<feature type="transmembrane region" description="Helical" evidence="2">
    <location>
        <begin position="39"/>
        <end position="62"/>
    </location>
</feature>